<sequence>MRSLIGILNVELNVLRKKILTWRKSDILRRQYCRLFFIGKLTKTDDKATVGTSMIIDEF</sequence>
<organism evidence="1 2">
    <name type="scientific">Romanomermis culicivorax</name>
    <name type="common">Nematode worm</name>
    <dbReference type="NCBI Taxonomy" id="13658"/>
    <lineage>
        <taxon>Eukaryota</taxon>
        <taxon>Metazoa</taxon>
        <taxon>Ecdysozoa</taxon>
        <taxon>Nematoda</taxon>
        <taxon>Enoplea</taxon>
        <taxon>Dorylaimia</taxon>
        <taxon>Mermithida</taxon>
        <taxon>Mermithoidea</taxon>
        <taxon>Mermithidae</taxon>
        <taxon>Romanomermis</taxon>
    </lineage>
</organism>
<dbReference type="AlphaFoldDB" id="A0A915ILU6"/>
<evidence type="ECO:0000313" key="2">
    <source>
        <dbReference type="WBParaSite" id="nRc.2.0.1.t14433-RA"/>
    </source>
</evidence>
<evidence type="ECO:0000313" key="1">
    <source>
        <dbReference type="Proteomes" id="UP000887565"/>
    </source>
</evidence>
<name>A0A915ILU6_ROMCU</name>
<proteinExistence type="predicted"/>
<dbReference type="WBParaSite" id="nRc.2.0.1.t14433-RA">
    <property type="protein sequence ID" value="nRc.2.0.1.t14433-RA"/>
    <property type="gene ID" value="nRc.2.0.1.g14433"/>
</dbReference>
<keyword evidence="1" id="KW-1185">Reference proteome</keyword>
<reference evidence="2" key="1">
    <citation type="submission" date="2022-11" db="UniProtKB">
        <authorList>
            <consortium name="WormBaseParasite"/>
        </authorList>
    </citation>
    <scope>IDENTIFICATION</scope>
</reference>
<dbReference type="Proteomes" id="UP000887565">
    <property type="component" value="Unplaced"/>
</dbReference>
<protein>
    <submittedName>
        <fullName evidence="2">Uncharacterized protein</fullName>
    </submittedName>
</protein>
<accession>A0A915ILU6</accession>